<feature type="compositionally biased region" description="Basic residues" evidence="2">
    <location>
        <begin position="174"/>
        <end position="187"/>
    </location>
</feature>
<dbReference type="PROSITE" id="PS00028">
    <property type="entry name" value="ZINC_FINGER_C2H2_1"/>
    <property type="match status" value="1"/>
</dbReference>
<accession>A0A4R0RUU0</accession>
<feature type="compositionally biased region" description="Low complexity" evidence="2">
    <location>
        <begin position="203"/>
        <end position="223"/>
    </location>
</feature>
<evidence type="ECO:0000256" key="2">
    <source>
        <dbReference type="SAM" id="MobiDB-lite"/>
    </source>
</evidence>
<proteinExistence type="predicted"/>
<gene>
    <name evidence="4" type="ORF">EIP91_000869</name>
</gene>
<comment type="caution">
    <text evidence="4">The sequence shown here is derived from an EMBL/GenBank/DDBJ whole genome shotgun (WGS) entry which is preliminary data.</text>
</comment>
<sequence>MAAPTFTLLAGRIDMRPYAHTIRLAHTGLICVTIAGSDYEVIDIDGTQENIERLLPSSGLSEVVFKAHDFTSHAPIKVTVGGVERLTCGTCCWVPRVEGTGLAVLVKEYKYNFNRNHFGNQEHRALCQYLFPAANISLGRCQCTILGCSQSFSRSELLNKHLRGSHSVVPSRSHAAKSKASQKRSARTTRPPSTAAQSAKSVPHLSLPSPTPSHDSSSHPHTLGFIPESLEMHVDEERSIPVNQIASSSSVTLDMEIPAVAGQQQGYYYPTPPPTPEDEPVLTAASSSTVQQDFVSSPDAALADVGMAEVVPMDVSERVEEEEDYTECGESWSPQNLEEELVNAGFTLDGSQQ</sequence>
<evidence type="ECO:0000256" key="1">
    <source>
        <dbReference type="PROSITE-ProRule" id="PRU00042"/>
    </source>
</evidence>
<dbReference type="InterPro" id="IPR013087">
    <property type="entry name" value="Znf_C2H2_type"/>
</dbReference>
<name>A0A4R0RUU0_9APHY</name>
<keyword evidence="1" id="KW-0863">Zinc-finger</keyword>
<dbReference type="EMBL" id="RWJN01000012">
    <property type="protein sequence ID" value="TCD70962.1"/>
    <property type="molecule type" value="Genomic_DNA"/>
</dbReference>
<keyword evidence="1" id="KW-0479">Metal-binding</keyword>
<feature type="region of interest" description="Disordered" evidence="2">
    <location>
        <begin position="163"/>
        <end position="224"/>
    </location>
</feature>
<keyword evidence="5" id="KW-1185">Reference proteome</keyword>
<organism evidence="4 5">
    <name type="scientific">Steccherinum ochraceum</name>
    <dbReference type="NCBI Taxonomy" id="92696"/>
    <lineage>
        <taxon>Eukaryota</taxon>
        <taxon>Fungi</taxon>
        <taxon>Dikarya</taxon>
        <taxon>Basidiomycota</taxon>
        <taxon>Agaricomycotina</taxon>
        <taxon>Agaricomycetes</taxon>
        <taxon>Polyporales</taxon>
        <taxon>Steccherinaceae</taxon>
        <taxon>Steccherinum</taxon>
    </lineage>
</organism>
<feature type="compositionally biased region" description="Polar residues" evidence="2">
    <location>
        <begin position="188"/>
        <end position="200"/>
    </location>
</feature>
<dbReference type="GO" id="GO:0008270">
    <property type="term" value="F:zinc ion binding"/>
    <property type="evidence" value="ECO:0007669"/>
    <property type="project" value="UniProtKB-KW"/>
</dbReference>
<feature type="domain" description="C2H2-type" evidence="3">
    <location>
        <begin position="141"/>
        <end position="167"/>
    </location>
</feature>
<dbReference type="PROSITE" id="PS50157">
    <property type="entry name" value="ZINC_FINGER_C2H2_2"/>
    <property type="match status" value="1"/>
</dbReference>
<feature type="region of interest" description="Disordered" evidence="2">
    <location>
        <begin position="317"/>
        <end position="337"/>
    </location>
</feature>
<evidence type="ECO:0000313" key="4">
    <source>
        <dbReference type="EMBL" id="TCD70962.1"/>
    </source>
</evidence>
<dbReference type="Proteomes" id="UP000292702">
    <property type="component" value="Unassembled WGS sequence"/>
</dbReference>
<dbReference type="AlphaFoldDB" id="A0A4R0RUU0"/>
<evidence type="ECO:0000313" key="5">
    <source>
        <dbReference type="Proteomes" id="UP000292702"/>
    </source>
</evidence>
<protein>
    <recommendedName>
        <fullName evidence="3">C2H2-type domain-containing protein</fullName>
    </recommendedName>
</protein>
<keyword evidence="1" id="KW-0862">Zinc</keyword>
<reference evidence="4 5" key="1">
    <citation type="submission" date="2018-11" db="EMBL/GenBank/DDBJ databases">
        <title>Genome assembly of Steccherinum ochraceum LE-BIN_3174, the white-rot fungus of the Steccherinaceae family (The Residual Polyporoid clade, Polyporales, Basidiomycota).</title>
        <authorList>
            <person name="Fedorova T.V."/>
            <person name="Glazunova O.A."/>
            <person name="Landesman E.O."/>
            <person name="Moiseenko K.V."/>
            <person name="Psurtseva N.V."/>
            <person name="Savinova O.S."/>
            <person name="Shakhova N.V."/>
            <person name="Tyazhelova T.V."/>
            <person name="Vasina D.V."/>
        </authorList>
    </citation>
    <scope>NUCLEOTIDE SEQUENCE [LARGE SCALE GENOMIC DNA]</scope>
    <source>
        <strain evidence="4 5">LE-BIN_3174</strain>
    </source>
</reference>
<evidence type="ECO:0000259" key="3">
    <source>
        <dbReference type="PROSITE" id="PS50157"/>
    </source>
</evidence>